<dbReference type="Gene3D" id="3.40.50.300">
    <property type="entry name" value="P-loop containing nucleotide triphosphate hydrolases"/>
    <property type="match status" value="1"/>
</dbReference>
<protein>
    <submittedName>
        <fullName evidence="9">ABC transporter ATP-binding protein</fullName>
    </submittedName>
</protein>
<dbReference type="InterPro" id="IPR017871">
    <property type="entry name" value="ABC_transporter-like_CS"/>
</dbReference>
<dbReference type="SMART" id="SM00382">
    <property type="entry name" value="AAA"/>
    <property type="match status" value="1"/>
</dbReference>
<dbReference type="EMBL" id="JACAQD010000010">
    <property type="protein sequence ID" value="NWC32400.1"/>
    <property type="molecule type" value="Genomic_DNA"/>
</dbReference>
<dbReference type="InterPro" id="IPR050093">
    <property type="entry name" value="ABC_SmlMolc_Importer"/>
</dbReference>
<dbReference type="InterPro" id="IPR027417">
    <property type="entry name" value="P-loop_NTPase"/>
</dbReference>
<dbReference type="GO" id="GO:0043190">
    <property type="term" value="C:ATP-binding cassette (ABC) transporter complex"/>
    <property type="evidence" value="ECO:0007669"/>
    <property type="project" value="InterPro"/>
</dbReference>
<dbReference type="InterPro" id="IPR008995">
    <property type="entry name" value="Mo/tungstate-bd_C_term_dom"/>
</dbReference>
<evidence type="ECO:0000259" key="8">
    <source>
        <dbReference type="PROSITE" id="PS50893"/>
    </source>
</evidence>
<keyword evidence="7" id="KW-0472">Membrane</keyword>
<evidence type="ECO:0000256" key="3">
    <source>
        <dbReference type="ARBA" id="ARBA00022519"/>
    </source>
</evidence>
<keyword evidence="6" id="KW-1278">Translocase</keyword>
<feature type="domain" description="ABC transporter" evidence="8">
    <location>
        <begin position="19"/>
        <end position="249"/>
    </location>
</feature>
<dbReference type="GO" id="GO:0015847">
    <property type="term" value="P:putrescine transport"/>
    <property type="evidence" value="ECO:0007669"/>
    <property type="project" value="UniProtKB-ARBA"/>
</dbReference>
<dbReference type="PANTHER" id="PTHR42781:SF1">
    <property type="entry name" value="THIAMINE IMPORT ATP-BINDING PROTEIN THIQ"/>
    <property type="match status" value="1"/>
</dbReference>
<accession>A0A7Y7YC80</accession>
<dbReference type="InterPro" id="IPR003593">
    <property type="entry name" value="AAA+_ATPase"/>
</dbReference>
<evidence type="ECO:0000313" key="10">
    <source>
        <dbReference type="Proteomes" id="UP000520592"/>
    </source>
</evidence>
<dbReference type="PROSITE" id="PS00211">
    <property type="entry name" value="ABC_TRANSPORTER_1"/>
    <property type="match status" value="1"/>
</dbReference>
<dbReference type="FunFam" id="3.40.50.300:FF:000133">
    <property type="entry name" value="Spermidine/putrescine import ATP-binding protein PotA"/>
    <property type="match status" value="1"/>
</dbReference>
<dbReference type="Pfam" id="PF08402">
    <property type="entry name" value="TOBE_2"/>
    <property type="match status" value="1"/>
</dbReference>
<sequence length="372" mass="40694">MTVLANPVSSISTSTSDLIRLVGVTKSYGSINVLKPVDLDIKDGEFLTILGPSGSGKTTILRMIGGFTAPTSGQILLRGTDIVSLPIFKRPFNTVFQDYALFPHMTVASNVGYGLRIRRMPADQIKAKVRAVLETVNLADKADRYPAALSGGQRQRVALARAIVCEPQVVLLDEPLAALDAELRRSMQEFLKDLQRRIRTTFVFITHDQEEAISMSDRIAVMDHGNLVQVGTPKEIYYRPKSEFVAKFFGENNLLPTTTDTQGGASMIESPLGRHVSPGPKGKDFQLAIRPESFSLHDGSECKPDQRVTTAKLEGVTFLGPTTQLSLSLGAMEAHRIKVRIPTALWANNLGVGAEVSLRWSESDVSFVPRES</sequence>
<evidence type="ECO:0000256" key="7">
    <source>
        <dbReference type="ARBA" id="ARBA00023136"/>
    </source>
</evidence>
<gene>
    <name evidence="9" type="ORF">HX876_08360</name>
</gene>
<dbReference type="InterPro" id="IPR013611">
    <property type="entry name" value="Transp-assoc_OB_typ2"/>
</dbReference>
<dbReference type="AlphaFoldDB" id="A0A7Y7YC80"/>
<dbReference type="GO" id="GO:0005524">
    <property type="term" value="F:ATP binding"/>
    <property type="evidence" value="ECO:0007669"/>
    <property type="project" value="UniProtKB-KW"/>
</dbReference>
<evidence type="ECO:0000256" key="1">
    <source>
        <dbReference type="ARBA" id="ARBA00022448"/>
    </source>
</evidence>
<keyword evidence="2" id="KW-1003">Cell membrane</keyword>
<dbReference type="Pfam" id="PF00005">
    <property type="entry name" value="ABC_tran"/>
    <property type="match status" value="1"/>
</dbReference>
<dbReference type="SUPFAM" id="SSF52540">
    <property type="entry name" value="P-loop containing nucleoside triphosphate hydrolases"/>
    <property type="match status" value="1"/>
</dbReference>
<proteinExistence type="predicted"/>
<dbReference type="GO" id="GO:0016887">
    <property type="term" value="F:ATP hydrolysis activity"/>
    <property type="evidence" value="ECO:0007669"/>
    <property type="project" value="InterPro"/>
</dbReference>
<evidence type="ECO:0000256" key="6">
    <source>
        <dbReference type="ARBA" id="ARBA00022967"/>
    </source>
</evidence>
<evidence type="ECO:0000313" key="9">
    <source>
        <dbReference type="EMBL" id="NWC32400.1"/>
    </source>
</evidence>
<reference evidence="9 10" key="1">
    <citation type="submission" date="2020-04" db="EMBL/GenBank/DDBJ databases">
        <title>Molecular characterization of pseudomonads from Agaricus bisporus reveal novel blotch 2 pathogens in Western Europe.</title>
        <authorList>
            <person name="Taparia T."/>
            <person name="Krijger M."/>
            <person name="Haynes E."/>
            <person name="Elpinstone J.G."/>
            <person name="Noble R."/>
            <person name="Van Der Wolf J."/>
        </authorList>
    </citation>
    <scope>NUCLEOTIDE SEQUENCE [LARGE SCALE GENOMIC DNA]</scope>
    <source>
        <strain evidence="9 10">IPO3737</strain>
    </source>
</reference>
<keyword evidence="5 9" id="KW-0067">ATP-binding</keyword>
<dbReference type="Proteomes" id="UP000520592">
    <property type="component" value="Unassembled WGS sequence"/>
</dbReference>
<evidence type="ECO:0000256" key="2">
    <source>
        <dbReference type="ARBA" id="ARBA00022475"/>
    </source>
</evidence>
<organism evidence="9 10">
    <name type="scientific">Pseudomonas gingeri</name>
    <dbReference type="NCBI Taxonomy" id="117681"/>
    <lineage>
        <taxon>Bacteria</taxon>
        <taxon>Pseudomonadati</taxon>
        <taxon>Pseudomonadota</taxon>
        <taxon>Gammaproteobacteria</taxon>
        <taxon>Pseudomonadales</taxon>
        <taxon>Pseudomonadaceae</taxon>
        <taxon>Pseudomonas</taxon>
    </lineage>
</organism>
<dbReference type="SUPFAM" id="SSF50331">
    <property type="entry name" value="MOP-like"/>
    <property type="match status" value="1"/>
</dbReference>
<evidence type="ECO:0000256" key="5">
    <source>
        <dbReference type="ARBA" id="ARBA00022840"/>
    </source>
</evidence>
<keyword evidence="4" id="KW-0547">Nucleotide-binding</keyword>
<comment type="caution">
    <text evidence="9">The sequence shown here is derived from an EMBL/GenBank/DDBJ whole genome shotgun (WGS) entry which is preliminary data.</text>
</comment>
<name>A0A7Y7YC80_9PSED</name>
<dbReference type="PROSITE" id="PS50893">
    <property type="entry name" value="ABC_TRANSPORTER_2"/>
    <property type="match status" value="1"/>
</dbReference>
<keyword evidence="3" id="KW-0997">Cell inner membrane</keyword>
<evidence type="ECO:0000256" key="4">
    <source>
        <dbReference type="ARBA" id="ARBA00022741"/>
    </source>
</evidence>
<keyword evidence="1" id="KW-0813">Transport</keyword>
<dbReference type="InterPro" id="IPR003439">
    <property type="entry name" value="ABC_transporter-like_ATP-bd"/>
</dbReference>
<dbReference type="PANTHER" id="PTHR42781">
    <property type="entry name" value="SPERMIDINE/PUTRESCINE IMPORT ATP-BINDING PROTEIN POTA"/>
    <property type="match status" value="1"/>
</dbReference>
<dbReference type="GO" id="GO:0022857">
    <property type="term" value="F:transmembrane transporter activity"/>
    <property type="evidence" value="ECO:0007669"/>
    <property type="project" value="InterPro"/>
</dbReference>
<dbReference type="Gene3D" id="2.40.50.100">
    <property type="match status" value="1"/>
</dbReference>